<protein>
    <recommendedName>
        <fullName evidence="4">SHOCT domain-containing protein</fullName>
    </recommendedName>
</protein>
<accession>A0ABX0W8I0</accession>
<feature type="transmembrane region" description="Helical" evidence="1">
    <location>
        <begin position="62"/>
        <end position="80"/>
    </location>
</feature>
<comment type="caution">
    <text evidence="2">The sequence shown here is derived from an EMBL/GenBank/DDBJ whole genome shotgun (WGS) entry which is preliminary data.</text>
</comment>
<proteinExistence type="predicted"/>
<evidence type="ECO:0008006" key="4">
    <source>
        <dbReference type="Google" id="ProtNLM"/>
    </source>
</evidence>
<dbReference type="RefSeq" id="WP_167684577.1">
    <property type="nucleotide sequence ID" value="NZ_QHLQ01000012.1"/>
</dbReference>
<keyword evidence="1" id="KW-0472">Membrane</keyword>
<organism evidence="2 3">
    <name type="scientific">Parasedimentitalea denitrificans</name>
    <dbReference type="NCBI Taxonomy" id="2211118"/>
    <lineage>
        <taxon>Bacteria</taxon>
        <taxon>Pseudomonadati</taxon>
        <taxon>Pseudomonadota</taxon>
        <taxon>Alphaproteobacteria</taxon>
        <taxon>Rhodobacterales</taxon>
        <taxon>Paracoccaceae</taxon>
        <taxon>Parasedimentitalea</taxon>
    </lineage>
</organism>
<keyword evidence="3" id="KW-1185">Reference proteome</keyword>
<gene>
    <name evidence="2" type="ORF">DL239_13285</name>
</gene>
<name>A0ABX0W8I0_9RHOB</name>
<evidence type="ECO:0000256" key="1">
    <source>
        <dbReference type="SAM" id="Phobius"/>
    </source>
</evidence>
<evidence type="ECO:0000313" key="3">
    <source>
        <dbReference type="Proteomes" id="UP001429564"/>
    </source>
</evidence>
<evidence type="ECO:0000313" key="2">
    <source>
        <dbReference type="EMBL" id="NIZ61949.1"/>
    </source>
</evidence>
<dbReference type="Proteomes" id="UP001429564">
    <property type="component" value="Unassembled WGS sequence"/>
</dbReference>
<reference evidence="2 3" key="1">
    <citation type="submission" date="2018-05" db="EMBL/GenBank/DDBJ databases">
        <authorList>
            <person name="Zhang Y.-J."/>
        </authorList>
    </citation>
    <scope>NUCLEOTIDE SEQUENCE [LARGE SCALE GENOMIC DNA]</scope>
    <source>
        <strain evidence="2 3">CY04</strain>
    </source>
</reference>
<keyword evidence="1" id="KW-1133">Transmembrane helix</keyword>
<feature type="transmembrane region" description="Helical" evidence="1">
    <location>
        <begin position="86"/>
        <end position="105"/>
    </location>
</feature>
<keyword evidence="1" id="KW-0812">Transmembrane</keyword>
<sequence>MNTIFEEIRRLETAREKGEVSEFEYAVAKSRLLSTVEEATVLPPTKAEPEPQEEVVATPNPVGLVLIGMACAVLMTILGAQLIGDFTIAFTVVACIFAAIVVTAFRRLEG</sequence>
<dbReference type="EMBL" id="QHLQ01000012">
    <property type="protein sequence ID" value="NIZ61949.1"/>
    <property type="molecule type" value="Genomic_DNA"/>
</dbReference>